<name>V4ABW4_LOTGI</name>
<dbReference type="RefSeq" id="XP_009058457.1">
    <property type="nucleotide sequence ID" value="XM_009060209.1"/>
</dbReference>
<evidence type="ECO:0000256" key="5">
    <source>
        <dbReference type="SAM" id="Phobius"/>
    </source>
</evidence>
<evidence type="ECO:0000256" key="1">
    <source>
        <dbReference type="ARBA" id="ARBA00004141"/>
    </source>
</evidence>
<evidence type="ECO:0000256" key="2">
    <source>
        <dbReference type="ARBA" id="ARBA00022692"/>
    </source>
</evidence>
<dbReference type="OrthoDB" id="288203at2759"/>
<dbReference type="HOGENOM" id="CLU_003182_9_5_1"/>
<keyword evidence="2 5" id="KW-0812">Transmembrane</keyword>
<protein>
    <recommendedName>
        <fullName evidence="6">STAS domain-containing protein</fullName>
    </recommendedName>
</protein>
<comment type="subcellular location">
    <subcellularLocation>
        <location evidence="1">Membrane</location>
        <topology evidence="1">Multi-pass membrane protein</topology>
    </subcellularLocation>
</comment>
<evidence type="ECO:0000259" key="6">
    <source>
        <dbReference type="PROSITE" id="PS50801"/>
    </source>
</evidence>
<feature type="transmembrane region" description="Helical" evidence="5">
    <location>
        <begin position="53"/>
        <end position="76"/>
    </location>
</feature>
<feature type="transmembrane region" description="Helical" evidence="5">
    <location>
        <begin position="413"/>
        <end position="441"/>
    </location>
</feature>
<dbReference type="CDD" id="cd07042">
    <property type="entry name" value="STAS_SulP_like_sulfate_transporter"/>
    <property type="match status" value="1"/>
</dbReference>
<feature type="domain" description="STAS" evidence="6">
    <location>
        <begin position="471"/>
        <end position="607"/>
    </location>
</feature>
<dbReference type="GeneID" id="20232142"/>
<sequence length="617" mass="67582">IPIVSEVRKPYIRDCIVNDLIAGLSVAFMHLPQALGFGVLASLKPVNGLYTTVFPLICYVIFGTSPHISFGTTAIASMMTSSVVEREEAIFIKTLNISANVTIDDPQIQDQLLEYKVSVSVVLCLLVGIILTAVGLLRLGFISTYLSESFIGGFTFACAIYIATSQLSKALNITVGVVSGPGRLWRYYWILFSRIAETNWADAVIAIFTGVTILGVNIGINQRYREKLKIPIPIDLIVVVLSTIISKLGHFELNLGVDVVGEVKSGLPAPQAPDLSSGMFSRVFADSILIAVVIFTATISLAKLCAQIHNNSIDDNQEVFAYGVTNIIASFFMCFPASQAHPRTMMLSSLKVRTTLHGLSSALLILIVLLGAGTLFYHLPIPVLAAMIIVAMKDLFRLITVLPFYWRVSKADFLIWITTALVCLATDLEIGIYFGIAFSIATVIFHSCPQLADGHLLARAKDEDLYLDKHTRGGLEEIPGVKIFSFNSKLYFATAEIFKKKLYENVFEPLQPEINIGCDGSDDIIVPPISGERIHHIVIDCSSITYIDITGINVLRQIVTDYRHCGTEIFLVRVPAFTVSALANSNFFDVLPMDSLFFDVSDAVHGATFLDLKSTTD</sequence>
<feature type="transmembrane region" description="Helical" evidence="5">
    <location>
        <begin position="117"/>
        <end position="139"/>
    </location>
</feature>
<dbReference type="InterPro" id="IPR001902">
    <property type="entry name" value="SLC26A/SulP_fam"/>
</dbReference>
<reference evidence="7 8" key="1">
    <citation type="journal article" date="2013" name="Nature">
        <title>Insights into bilaterian evolution from three spiralian genomes.</title>
        <authorList>
            <person name="Simakov O."/>
            <person name="Marletaz F."/>
            <person name="Cho S.J."/>
            <person name="Edsinger-Gonzales E."/>
            <person name="Havlak P."/>
            <person name="Hellsten U."/>
            <person name="Kuo D.H."/>
            <person name="Larsson T."/>
            <person name="Lv J."/>
            <person name="Arendt D."/>
            <person name="Savage R."/>
            <person name="Osoegawa K."/>
            <person name="de Jong P."/>
            <person name="Grimwood J."/>
            <person name="Chapman J.A."/>
            <person name="Shapiro H."/>
            <person name="Aerts A."/>
            <person name="Otillar R.P."/>
            <person name="Terry A.Y."/>
            <person name="Boore J.L."/>
            <person name="Grigoriev I.V."/>
            <person name="Lindberg D.R."/>
            <person name="Seaver E.C."/>
            <person name="Weisblat D.A."/>
            <person name="Putnam N.H."/>
            <person name="Rokhsar D.S."/>
        </authorList>
    </citation>
    <scope>NUCLEOTIDE SEQUENCE [LARGE SCALE GENOMIC DNA]</scope>
</reference>
<accession>V4ABW4</accession>
<keyword evidence="3 5" id="KW-1133">Transmembrane helix</keyword>
<dbReference type="Pfam" id="PF01740">
    <property type="entry name" value="STAS"/>
    <property type="match status" value="1"/>
</dbReference>
<keyword evidence="8" id="KW-1185">Reference proteome</keyword>
<evidence type="ECO:0000313" key="8">
    <source>
        <dbReference type="Proteomes" id="UP000030746"/>
    </source>
</evidence>
<dbReference type="CTD" id="20232142"/>
<organism evidence="7 8">
    <name type="scientific">Lottia gigantea</name>
    <name type="common">Giant owl limpet</name>
    <dbReference type="NCBI Taxonomy" id="225164"/>
    <lineage>
        <taxon>Eukaryota</taxon>
        <taxon>Metazoa</taxon>
        <taxon>Spiralia</taxon>
        <taxon>Lophotrochozoa</taxon>
        <taxon>Mollusca</taxon>
        <taxon>Gastropoda</taxon>
        <taxon>Patellogastropoda</taxon>
        <taxon>Lottioidea</taxon>
        <taxon>Lottiidae</taxon>
        <taxon>Lottia</taxon>
    </lineage>
</organism>
<dbReference type="GO" id="GO:0055085">
    <property type="term" value="P:transmembrane transport"/>
    <property type="evidence" value="ECO:0007669"/>
    <property type="project" value="InterPro"/>
</dbReference>
<dbReference type="SUPFAM" id="SSF52091">
    <property type="entry name" value="SpoIIaa-like"/>
    <property type="match status" value="1"/>
</dbReference>
<dbReference type="InterPro" id="IPR011547">
    <property type="entry name" value="SLC26A/SulP_dom"/>
</dbReference>
<dbReference type="AlphaFoldDB" id="V4ABW4"/>
<dbReference type="KEGG" id="lgi:LOTGIDRAFT_122677"/>
<evidence type="ECO:0000256" key="4">
    <source>
        <dbReference type="ARBA" id="ARBA00023136"/>
    </source>
</evidence>
<gene>
    <name evidence="7" type="ORF">LOTGIDRAFT_122677</name>
</gene>
<keyword evidence="4 5" id="KW-0472">Membrane</keyword>
<dbReference type="EMBL" id="KB202325">
    <property type="protein sequence ID" value="ESO90801.1"/>
    <property type="molecule type" value="Genomic_DNA"/>
</dbReference>
<feature type="transmembrane region" description="Helical" evidence="5">
    <location>
        <begin position="170"/>
        <end position="188"/>
    </location>
</feature>
<dbReference type="OMA" id="MACALHI"/>
<dbReference type="PANTHER" id="PTHR11814">
    <property type="entry name" value="SULFATE TRANSPORTER"/>
    <property type="match status" value="1"/>
</dbReference>
<proteinExistence type="predicted"/>
<evidence type="ECO:0000256" key="3">
    <source>
        <dbReference type="ARBA" id="ARBA00022989"/>
    </source>
</evidence>
<feature type="transmembrane region" description="Helical" evidence="5">
    <location>
        <begin position="358"/>
        <end position="377"/>
    </location>
</feature>
<dbReference type="Pfam" id="PF00916">
    <property type="entry name" value="Sulfate_transp"/>
    <property type="match status" value="1"/>
</dbReference>
<evidence type="ECO:0000313" key="7">
    <source>
        <dbReference type="EMBL" id="ESO90801.1"/>
    </source>
</evidence>
<dbReference type="GO" id="GO:0016020">
    <property type="term" value="C:membrane"/>
    <property type="evidence" value="ECO:0007669"/>
    <property type="project" value="UniProtKB-SubCell"/>
</dbReference>
<dbReference type="Gene3D" id="3.30.750.24">
    <property type="entry name" value="STAS domain"/>
    <property type="match status" value="1"/>
</dbReference>
<dbReference type="PROSITE" id="PS50801">
    <property type="entry name" value="STAS"/>
    <property type="match status" value="1"/>
</dbReference>
<feature type="transmembrane region" description="Helical" evidence="5">
    <location>
        <begin position="200"/>
        <end position="220"/>
    </location>
</feature>
<dbReference type="Proteomes" id="UP000030746">
    <property type="component" value="Unassembled WGS sequence"/>
</dbReference>
<dbReference type="InterPro" id="IPR002645">
    <property type="entry name" value="STAS_dom"/>
</dbReference>
<feature type="non-terminal residue" evidence="7">
    <location>
        <position position="1"/>
    </location>
</feature>
<feature type="transmembrane region" description="Helical" evidence="5">
    <location>
        <begin position="319"/>
        <end position="337"/>
    </location>
</feature>
<feature type="transmembrane region" description="Helical" evidence="5">
    <location>
        <begin position="283"/>
        <end position="304"/>
    </location>
</feature>
<dbReference type="InterPro" id="IPR036513">
    <property type="entry name" value="STAS_dom_sf"/>
</dbReference>
<feature type="transmembrane region" description="Helical" evidence="5">
    <location>
        <begin position="20"/>
        <end position="41"/>
    </location>
</feature>
<dbReference type="NCBIfam" id="TIGR00815">
    <property type="entry name" value="sulP"/>
    <property type="match status" value="1"/>
</dbReference>
<feature type="transmembrane region" description="Helical" evidence="5">
    <location>
        <begin position="145"/>
        <end position="163"/>
    </location>
</feature>